<dbReference type="Proteomes" id="UP001055453">
    <property type="component" value="Plasmid pANSO36B"/>
</dbReference>
<dbReference type="EMBL" id="AP025734">
    <property type="protein sequence ID" value="BDI20791.1"/>
    <property type="molecule type" value="Genomic_DNA"/>
</dbReference>
<proteinExistence type="predicted"/>
<dbReference type="Pfam" id="PF08722">
    <property type="entry name" value="Tn7_TnsA-like_N"/>
    <property type="match status" value="1"/>
</dbReference>
<dbReference type="InterPro" id="IPR015378">
    <property type="entry name" value="Transposase-like_Mu_C"/>
</dbReference>
<dbReference type="InterPro" id="IPR001584">
    <property type="entry name" value="Integrase_cat-core"/>
</dbReference>
<name>A0ABM7ZBY4_NOSCO</name>
<dbReference type="RefSeq" id="WP_251960911.1">
    <property type="nucleotide sequence ID" value="NZ_AP025734.1"/>
</dbReference>
<protein>
    <submittedName>
        <fullName evidence="2">Transposase</fullName>
    </submittedName>
</protein>
<keyword evidence="3" id="KW-1185">Reference proteome</keyword>
<dbReference type="SUPFAM" id="SSF53098">
    <property type="entry name" value="Ribonuclease H-like"/>
    <property type="match status" value="1"/>
</dbReference>
<sequence length="904" mass="103933">MLTPDEFDNWCSRQNLSPMARKTLADIRSKEPARRVGGGRKNVSGFYPSKKMGQSIQFESHKVELPFVYSLEHNEDVLEFYDQPPAFKINYQGACGRNIGFFYTPDFFVIRTNSAGWVECKTLSELKSLIVKHPHRYSKGEDLKWYSPPASKHAAQFGFDFHIQSDDQINWVLYRNITFLEDYYRNRVDSIDPNQTQLIRAIIQEQPGITLRELLYQANKVSVDEIYQLVATEKIYVDLKATLLVEPERCRVFCDQLSGTTYNLMVSSQTIADSISSPVINLIPNTPINWDGESYNLVQIGHTEITLRPREGDFIDLPISEFENKIRQGKITASQLQQSNCNDDQIKSILLQASSKDLEEANHRYRSIEPMLLGQPLENSTISERTLRDWLSKYRQAQQKCGYGYIGLLSCSNKKGNRNRKLPQQTLELIDKFITQAYETHKQKRKYEVYGAFNNACVSAGISPDQIPSYKTFINEIKRRSGWEQTKAREGHRAAYPQKPFYWELELTTPRHGDRPFEIGHIDHTKMDIELRCSLTGQVLGRPWATFLVDAYSRSILAVYLTFDPPSYRSCMMVLRICVMRHSRLPQIIVTDNGKEFHSNYFESLLALFECTLKHRPPAASRFSGVCERLFGTANTQLLYNLAGNTQITKKIRLMTKSVNPKNLAVWTLGLLYLYLCEWAYSEYDTTEHPALGISPKQALTSGISQYGSRAHRLIPNDETWRILTLPTIQSGKVKVHPAKGIQIRGIHYWNSAFRDPLIQKTHVEARYDPFDVGIAYAYIRGQWVKCISEYYAIFKGRSEKEIWLATAELQKRNSNHDKQLTVRAKKLAEFLSTAEAEEVLLAQRLRDAQGKEVFQVIDGVRQKESFLEQLNIAQEINNNNSESSPTSENIAVKPHLLQSFDSY</sequence>
<feature type="domain" description="Integrase catalytic" evidence="1">
    <location>
        <begin position="512"/>
        <end position="704"/>
    </location>
</feature>
<dbReference type="InterPro" id="IPR014833">
    <property type="entry name" value="TnsA_N"/>
</dbReference>
<gene>
    <name evidence="2" type="ORF">ANSO36C_65930</name>
</gene>
<dbReference type="PROSITE" id="PS50994">
    <property type="entry name" value="INTEGRASE"/>
    <property type="match status" value="1"/>
</dbReference>
<evidence type="ECO:0000313" key="2">
    <source>
        <dbReference type="EMBL" id="BDI20791.1"/>
    </source>
</evidence>
<dbReference type="InterPro" id="IPR036397">
    <property type="entry name" value="RNaseH_sf"/>
</dbReference>
<organism evidence="2 3">
    <name type="scientific">Nostoc cf. commune SO-36</name>
    <dbReference type="NCBI Taxonomy" id="449208"/>
    <lineage>
        <taxon>Bacteria</taxon>
        <taxon>Bacillati</taxon>
        <taxon>Cyanobacteriota</taxon>
        <taxon>Cyanophyceae</taxon>
        <taxon>Nostocales</taxon>
        <taxon>Nostocaceae</taxon>
        <taxon>Nostoc</taxon>
    </lineage>
</organism>
<reference evidence="2" key="1">
    <citation type="submission" date="2022-04" db="EMBL/GenBank/DDBJ databases">
        <title>Complete genome sequence of a cyanobacterium, Nostoc sp. SO-36, isolated in Antarctica.</title>
        <authorList>
            <person name="Kanesaki Y."/>
            <person name="Effendi D."/>
            <person name="Sakamoto T."/>
            <person name="Ohtani S."/>
            <person name="Awai K."/>
        </authorList>
    </citation>
    <scope>NUCLEOTIDE SEQUENCE</scope>
    <source>
        <strain evidence="2">SO-36</strain>
        <plasmid evidence="2">pANSO36B</plasmid>
    </source>
</reference>
<dbReference type="Gene3D" id="3.30.420.10">
    <property type="entry name" value="Ribonuclease H-like superfamily/Ribonuclease H"/>
    <property type="match status" value="1"/>
</dbReference>
<dbReference type="InterPro" id="IPR014832">
    <property type="entry name" value="TnsA_C"/>
</dbReference>
<evidence type="ECO:0000259" key="1">
    <source>
        <dbReference type="PROSITE" id="PS50994"/>
    </source>
</evidence>
<dbReference type="Pfam" id="PF09299">
    <property type="entry name" value="Mu-transpos_C"/>
    <property type="match status" value="1"/>
</dbReference>
<keyword evidence="2" id="KW-0614">Plasmid</keyword>
<dbReference type="InterPro" id="IPR012337">
    <property type="entry name" value="RNaseH-like_sf"/>
</dbReference>
<accession>A0ABM7ZBY4</accession>
<geneLocation type="plasmid" evidence="2 3">
    <name>pANSO36B</name>
</geneLocation>
<dbReference type="Pfam" id="PF08721">
    <property type="entry name" value="Tn7_Tnp_TnsA_C"/>
    <property type="match status" value="1"/>
</dbReference>
<evidence type="ECO:0000313" key="3">
    <source>
        <dbReference type="Proteomes" id="UP001055453"/>
    </source>
</evidence>